<keyword evidence="3" id="KW-0862">Zinc</keyword>
<evidence type="ECO:0000313" key="8">
    <source>
        <dbReference type="Proteomes" id="UP000518911"/>
    </source>
</evidence>
<feature type="domain" description="RING-type" evidence="5">
    <location>
        <begin position="63"/>
        <end position="112"/>
    </location>
</feature>
<evidence type="ECO:0000313" key="7">
    <source>
        <dbReference type="EMBL" id="NXV70944.1"/>
    </source>
</evidence>
<dbReference type="Pfam" id="PF26054">
    <property type="entry name" value="PHD_G2E3"/>
    <property type="match status" value="1"/>
</dbReference>
<dbReference type="AlphaFoldDB" id="A0A7L3W2Z1"/>
<keyword evidence="2 4" id="KW-0863">Zinc-finger</keyword>
<dbReference type="GO" id="GO:0005634">
    <property type="term" value="C:nucleus"/>
    <property type="evidence" value="ECO:0007669"/>
    <property type="project" value="TreeGrafter"/>
</dbReference>
<dbReference type="OrthoDB" id="512616at2759"/>
<feature type="non-terminal residue" evidence="7">
    <location>
        <position position="204"/>
    </location>
</feature>
<dbReference type="InterPro" id="IPR034732">
    <property type="entry name" value="EPHD"/>
</dbReference>
<dbReference type="PANTHER" id="PTHR12420">
    <property type="entry name" value="PHD FINGER PROTEIN"/>
    <property type="match status" value="1"/>
</dbReference>
<keyword evidence="8" id="KW-1185">Reference proteome</keyword>
<dbReference type="GO" id="GO:0008270">
    <property type="term" value="F:zinc ion binding"/>
    <property type="evidence" value="ECO:0007669"/>
    <property type="project" value="UniProtKB-KW"/>
</dbReference>
<keyword evidence="7" id="KW-0436">Ligase</keyword>
<dbReference type="InterPro" id="IPR001841">
    <property type="entry name" value="Znf_RING"/>
</dbReference>
<dbReference type="SUPFAM" id="SSF57850">
    <property type="entry name" value="RING/U-box"/>
    <property type="match status" value="1"/>
</dbReference>
<dbReference type="InterPro" id="IPR059102">
    <property type="entry name" value="PHD_PHF7/G2E3-like"/>
</dbReference>
<dbReference type="SMART" id="SM00184">
    <property type="entry name" value="RING"/>
    <property type="match status" value="2"/>
</dbReference>
<dbReference type="InterPro" id="IPR051188">
    <property type="entry name" value="PHD-type_Zinc_Finger"/>
</dbReference>
<dbReference type="InterPro" id="IPR019786">
    <property type="entry name" value="Zinc_finger_PHD-type_CS"/>
</dbReference>
<dbReference type="Pfam" id="PF13771">
    <property type="entry name" value="zf-HC5HC2H"/>
    <property type="match status" value="1"/>
</dbReference>
<feature type="non-terminal residue" evidence="7">
    <location>
        <position position="1"/>
    </location>
</feature>
<comment type="caution">
    <text evidence="7">The sequence shown here is derived from an EMBL/GenBank/DDBJ whole genome shotgun (WGS) entry which is preliminary data.</text>
</comment>
<dbReference type="EMBL" id="VZUJ01012957">
    <property type="protein sequence ID" value="NXV70944.1"/>
    <property type="molecule type" value="Genomic_DNA"/>
</dbReference>
<evidence type="ECO:0000256" key="2">
    <source>
        <dbReference type="ARBA" id="ARBA00022771"/>
    </source>
</evidence>
<dbReference type="InterPro" id="IPR011011">
    <property type="entry name" value="Znf_FYVE_PHD"/>
</dbReference>
<gene>
    <name evidence="7" type="primary">G2e3_1</name>
    <name evidence="7" type="ORF">ATLROG_R01324</name>
</gene>
<reference evidence="7 8" key="1">
    <citation type="submission" date="2019-09" db="EMBL/GenBank/DDBJ databases">
        <title>Bird 10,000 Genomes (B10K) Project - Family phase.</title>
        <authorList>
            <person name="Zhang G."/>
        </authorList>
    </citation>
    <scope>NUCLEOTIDE SEQUENCE [LARGE SCALE GENOMIC DNA]</scope>
    <source>
        <strain evidence="7">OUT-0055</strain>
        <tissue evidence="7">Blood</tissue>
    </source>
</reference>
<proteinExistence type="predicted"/>
<protein>
    <submittedName>
        <fullName evidence="7">G2E3 ligase</fullName>
    </submittedName>
</protein>
<evidence type="ECO:0000259" key="6">
    <source>
        <dbReference type="PROSITE" id="PS51805"/>
    </source>
</evidence>
<dbReference type="PANTHER" id="PTHR12420:SF47">
    <property type="entry name" value="PHD FINGER PROTEIN 7"/>
    <property type="match status" value="1"/>
</dbReference>
<dbReference type="GO" id="GO:0016874">
    <property type="term" value="F:ligase activity"/>
    <property type="evidence" value="ECO:0007669"/>
    <property type="project" value="UniProtKB-KW"/>
</dbReference>
<organism evidence="7 8">
    <name type="scientific">Atlantisia rogersi</name>
    <name type="common">Inaccessible Island rail</name>
    <dbReference type="NCBI Taxonomy" id="2478892"/>
    <lineage>
        <taxon>Eukaryota</taxon>
        <taxon>Metazoa</taxon>
        <taxon>Chordata</taxon>
        <taxon>Craniata</taxon>
        <taxon>Vertebrata</taxon>
        <taxon>Euteleostomi</taxon>
        <taxon>Archelosauria</taxon>
        <taxon>Archosauria</taxon>
        <taxon>Dinosauria</taxon>
        <taxon>Saurischia</taxon>
        <taxon>Theropoda</taxon>
        <taxon>Coelurosauria</taxon>
        <taxon>Aves</taxon>
        <taxon>Neognathae</taxon>
        <taxon>Neoaves</taxon>
        <taxon>Gruiformes</taxon>
        <taxon>Rallidae</taxon>
        <taxon>Atlantisia</taxon>
    </lineage>
</organism>
<evidence type="ECO:0000256" key="3">
    <source>
        <dbReference type="ARBA" id="ARBA00022833"/>
    </source>
</evidence>
<name>A0A7L3W2Z1_9GRUI</name>
<dbReference type="PROSITE" id="PS50089">
    <property type="entry name" value="ZF_RING_2"/>
    <property type="match status" value="1"/>
</dbReference>
<accession>A0A7L3W2Z1</accession>
<feature type="domain" description="PHD-type" evidence="6">
    <location>
        <begin position="1"/>
        <end position="48"/>
    </location>
</feature>
<dbReference type="Gene3D" id="3.30.40.10">
    <property type="entry name" value="Zinc/RING finger domain, C3HC4 (zinc finger)"/>
    <property type="match status" value="3"/>
</dbReference>
<evidence type="ECO:0000256" key="4">
    <source>
        <dbReference type="PROSITE-ProRule" id="PRU00175"/>
    </source>
</evidence>
<evidence type="ECO:0000259" key="5">
    <source>
        <dbReference type="PROSITE" id="PS50089"/>
    </source>
</evidence>
<dbReference type="SUPFAM" id="SSF57903">
    <property type="entry name" value="FYVE/PHD zinc finger"/>
    <property type="match status" value="1"/>
</dbReference>
<sequence length="204" mass="23168">CFVCCQSGATITCRESGCNRSFHLPCAMAGECITQYFGLYRGFCWEHRPEQEEVETPEEDTTCLICLDPVEHRPSYGTMVCPACKHAWFHRSCIQGHSMCAGIGCFVCPLCRDRERFQVEMVRMGIRVPARLVRPLWERSHTFPALNERHRRCDARECLCPGGREQAENEGPWQLLLCCSCAAEGTHRRCSSLESTASWECSSC</sequence>
<dbReference type="Proteomes" id="UP000518911">
    <property type="component" value="Unassembled WGS sequence"/>
</dbReference>
<dbReference type="PROSITE" id="PS51805">
    <property type="entry name" value="EPHD"/>
    <property type="match status" value="1"/>
</dbReference>
<dbReference type="PROSITE" id="PS01359">
    <property type="entry name" value="ZF_PHD_1"/>
    <property type="match status" value="1"/>
</dbReference>
<dbReference type="InterPro" id="IPR013083">
    <property type="entry name" value="Znf_RING/FYVE/PHD"/>
</dbReference>
<evidence type="ECO:0000256" key="1">
    <source>
        <dbReference type="ARBA" id="ARBA00022723"/>
    </source>
</evidence>
<keyword evidence="1" id="KW-0479">Metal-binding</keyword>